<keyword evidence="3 4" id="KW-0687">Ribonucleoprotein</keyword>
<dbReference type="Pfam" id="PF00467">
    <property type="entry name" value="KOW"/>
    <property type="match status" value="1"/>
</dbReference>
<dbReference type="CDD" id="cd06090">
    <property type="entry name" value="KOW_RPL27"/>
    <property type="match status" value="1"/>
</dbReference>
<name>A0A0F7SI52_PHARH</name>
<comment type="similarity">
    <text evidence="1 4">Belongs to the eukaryotic ribosomal protein eL27 family.</text>
</comment>
<reference evidence="6" key="1">
    <citation type="submission" date="2014-08" db="EMBL/GenBank/DDBJ databases">
        <authorList>
            <person name="Sharma Rahul"/>
            <person name="Thines Marco"/>
        </authorList>
    </citation>
    <scope>NUCLEOTIDE SEQUENCE</scope>
</reference>
<organism evidence="6">
    <name type="scientific">Phaffia rhodozyma</name>
    <name type="common">Yeast</name>
    <name type="synonym">Xanthophyllomyces dendrorhous</name>
    <dbReference type="NCBI Taxonomy" id="264483"/>
    <lineage>
        <taxon>Eukaryota</taxon>
        <taxon>Fungi</taxon>
        <taxon>Dikarya</taxon>
        <taxon>Basidiomycota</taxon>
        <taxon>Agaricomycotina</taxon>
        <taxon>Tremellomycetes</taxon>
        <taxon>Cystofilobasidiales</taxon>
        <taxon>Mrakiaceae</taxon>
        <taxon>Phaffia</taxon>
    </lineage>
</organism>
<dbReference type="InterPro" id="IPR018262">
    <property type="entry name" value="Ribosomal_eL27_CS"/>
</dbReference>
<dbReference type="GO" id="GO:0006412">
    <property type="term" value="P:translation"/>
    <property type="evidence" value="ECO:0007669"/>
    <property type="project" value="InterPro"/>
</dbReference>
<dbReference type="GO" id="GO:0005840">
    <property type="term" value="C:ribosome"/>
    <property type="evidence" value="ECO:0007669"/>
    <property type="project" value="UniProtKB-KW"/>
</dbReference>
<dbReference type="Pfam" id="PF01777">
    <property type="entry name" value="Ribosomal_L27e"/>
    <property type="match status" value="1"/>
</dbReference>
<evidence type="ECO:0000256" key="1">
    <source>
        <dbReference type="ARBA" id="ARBA00009124"/>
    </source>
</evidence>
<evidence type="ECO:0000256" key="2">
    <source>
        <dbReference type="ARBA" id="ARBA00022980"/>
    </source>
</evidence>
<dbReference type="GO" id="GO:1990904">
    <property type="term" value="C:ribonucleoprotein complex"/>
    <property type="evidence" value="ECO:0007669"/>
    <property type="project" value="UniProtKB-KW"/>
</dbReference>
<proteinExistence type="inferred from homology"/>
<dbReference type="InterPro" id="IPR001141">
    <property type="entry name" value="Ribosomal_eL27"/>
</dbReference>
<dbReference type="InterPro" id="IPR005824">
    <property type="entry name" value="KOW"/>
</dbReference>
<dbReference type="GO" id="GO:0003735">
    <property type="term" value="F:structural constituent of ribosome"/>
    <property type="evidence" value="ECO:0007669"/>
    <property type="project" value="InterPro"/>
</dbReference>
<dbReference type="PROSITE" id="PS01107">
    <property type="entry name" value="RIBOSOMAL_L27E"/>
    <property type="match status" value="1"/>
</dbReference>
<dbReference type="SUPFAM" id="SSF50104">
    <property type="entry name" value="Translation proteins SH3-like domain"/>
    <property type="match status" value="1"/>
</dbReference>
<dbReference type="InterPro" id="IPR041991">
    <property type="entry name" value="Ribosomal_eL27_KOW"/>
</dbReference>
<keyword evidence="2 4" id="KW-0689">Ribosomal protein</keyword>
<sequence>MAIVYKPGKVAVVLSGRQAGKKVVVVKQYDDGTKERPYPHAIVAGIERYPLKVNKSMGAKRVSRRSKVKPFIKAYNYTHLMPTRYALDLEALKGSVTVETFKEPSQREDAKKNIKKVLEERYTQGKNRWFFTPLRF</sequence>
<dbReference type="AlphaFoldDB" id="A0A0F7SI52"/>
<evidence type="ECO:0000256" key="3">
    <source>
        <dbReference type="ARBA" id="ARBA00023274"/>
    </source>
</evidence>
<dbReference type="InterPro" id="IPR008991">
    <property type="entry name" value="Translation_prot_SH3-like_sf"/>
</dbReference>
<dbReference type="EMBL" id="LN483167">
    <property type="protein sequence ID" value="CDZ97398.1"/>
    <property type="molecule type" value="Genomic_DNA"/>
</dbReference>
<dbReference type="FunFam" id="2.30.30.770:FF:000001">
    <property type="entry name" value="60S ribosomal protein L27"/>
    <property type="match status" value="1"/>
</dbReference>
<dbReference type="InterPro" id="IPR038655">
    <property type="entry name" value="Ribosomal_eL27_sf"/>
</dbReference>
<feature type="domain" description="KOW" evidence="5">
    <location>
        <begin position="7"/>
        <end position="32"/>
    </location>
</feature>
<evidence type="ECO:0000259" key="5">
    <source>
        <dbReference type="Pfam" id="PF00467"/>
    </source>
</evidence>
<dbReference type="Gene3D" id="2.30.30.770">
    <property type="match status" value="1"/>
</dbReference>
<evidence type="ECO:0000313" key="6">
    <source>
        <dbReference type="EMBL" id="CDZ97398.1"/>
    </source>
</evidence>
<evidence type="ECO:0000256" key="4">
    <source>
        <dbReference type="RuleBase" id="RU000575"/>
    </source>
</evidence>
<accession>A0A0F7SI52</accession>
<dbReference type="PANTHER" id="PTHR10497">
    <property type="entry name" value="60S RIBOSOMAL PROTEIN L27"/>
    <property type="match status" value="1"/>
</dbReference>
<protein>
    <recommendedName>
        <fullName evidence="4">60S ribosomal protein L27</fullName>
    </recommendedName>
</protein>